<feature type="region of interest" description="Disordered" evidence="1">
    <location>
        <begin position="189"/>
        <end position="211"/>
    </location>
</feature>
<protein>
    <submittedName>
        <fullName evidence="2">Dynein heavy chain axonemal</fullName>
    </submittedName>
</protein>
<proteinExistence type="predicted"/>
<dbReference type="AlphaFoldDB" id="A0A2V0NX16"/>
<feature type="compositionally biased region" description="Basic and acidic residues" evidence="1">
    <location>
        <begin position="25"/>
        <end position="34"/>
    </location>
</feature>
<name>A0A2V0NX16_9CHLO</name>
<evidence type="ECO:0000256" key="1">
    <source>
        <dbReference type="SAM" id="MobiDB-lite"/>
    </source>
</evidence>
<accession>A0A2V0NX16</accession>
<comment type="caution">
    <text evidence="2">The sequence shown here is derived from an EMBL/GenBank/DDBJ whole genome shotgun (WGS) entry which is preliminary data.</text>
</comment>
<gene>
    <name evidence="2" type="ORF">Rsub_03542</name>
</gene>
<organism evidence="2 3">
    <name type="scientific">Raphidocelis subcapitata</name>
    <dbReference type="NCBI Taxonomy" id="307507"/>
    <lineage>
        <taxon>Eukaryota</taxon>
        <taxon>Viridiplantae</taxon>
        <taxon>Chlorophyta</taxon>
        <taxon>core chlorophytes</taxon>
        <taxon>Chlorophyceae</taxon>
        <taxon>CS clade</taxon>
        <taxon>Sphaeropleales</taxon>
        <taxon>Selenastraceae</taxon>
        <taxon>Raphidocelis</taxon>
    </lineage>
</organism>
<dbReference type="STRING" id="307507.A0A2V0NX16"/>
<dbReference type="GO" id="GO:0030286">
    <property type="term" value="C:dynein complex"/>
    <property type="evidence" value="ECO:0007669"/>
    <property type="project" value="InterPro"/>
</dbReference>
<dbReference type="PANTHER" id="PTHR45703">
    <property type="entry name" value="DYNEIN HEAVY CHAIN"/>
    <property type="match status" value="1"/>
</dbReference>
<feature type="region of interest" description="Disordered" evidence="1">
    <location>
        <begin position="448"/>
        <end position="475"/>
    </location>
</feature>
<feature type="region of interest" description="Disordered" evidence="1">
    <location>
        <begin position="99"/>
        <end position="121"/>
    </location>
</feature>
<sequence>MQAAQLAAAAVSDSLRYDEEEDAPDGERAARQEVRLPGPPTDPASAWRTARLISALMARDLADCLAASLDCYARVWTAMDARGRGGAEAWAGAAAADAARDADGGGGGGGGGGRSARAGGACGARGAAWGSDRCAHHPPPLFSVQLVVQDERIAFSPPLAELRAAALSAFDAAPAAAARVEDVAARAADPASEATLRPPPPDHPAIAAPRAAAAGAVDRGLEPPAALAAAFGAFAELLGAGPEERAAAWEAGGHSLEETAAEIERLGALAARVEALSELTVAFRMVSVDAAPARAALAGRALAARGALLARLRERWRAGNEAAISRCEAIADRLAEEPPDAEAMAALAAFASSASDELPALAAAASEAAAVGAVLEAGRGAVDEGGADALWRLRRWPAALEAQLEAAAERLAGYRERFRLQLAADQRALAQDAQTLLSEAAALSSEAGARASEAGGAQSEAGGAQSEERAAAAREVEERLAALERRAQTLSGREDIFGLPHAEHPQLAEARALLAQLGPAPDSPL</sequence>
<dbReference type="InterPro" id="IPR026983">
    <property type="entry name" value="DHC"/>
</dbReference>
<dbReference type="EMBL" id="BDRX01000023">
    <property type="protein sequence ID" value="GBF91222.1"/>
    <property type="molecule type" value="Genomic_DNA"/>
</dbReference>
<dbReference type="GO" id="GO:0007018">
    <property type="term" value="P:microtubule-based movement"/>
    <property type="evidence" value="ECO:0007669"/>
    <property type="project" value="InterPro"/>
</dbReference>
<keyword evidence="3" id="KW-1185">Reference proteome</keyword>
<evidence type="ECO:0000313" key="2">
    <source>
        <dbReference type="EMBL" id="GBF91222.1"/>
    </source>
</evidence>
<reference evidence="2 3" key="1">
    <citation type="journal article" date="2018" name="Sci. Rep.">
        <title>Raphidocelis subcapitata (=Pseudokirchneriella subcapitata) provides an insight into genome evolution and environmental adaptations in the Sphaeropleales.</title>
        <authorList>
            <person name="Suzuki S."/>
            <person name="Yamaguchi H."/>
            <person name="Nakajima N."/>
            <person name="Kawachi M."/>
        </authorList>
    </citation>
    <scope>NUCLEOTIDE SEQUENCE [LARGE SCALE GENOMIC DNA]</scope>
    <source>
        <strain evidence="2 3">NIES-35</strain>
    </source>
</reference>
<dbReference type="InParanoid" id="A0A2V0NX16"/>
<dbReference type="GO" id="GO:0045505">
    <property type="term" value="F:dynein intermediate chain binding"/>
    <property type="evidence" value="ECO:0007669"/>
    <property type="project" value="InterPro"/>
</dbReference>
<feature type="compositionally biased region" description="Low complexity" evidence="1">
    <location>
        <begin position="448"/>
        <end position="465"/>
    </location>
</feature>
<dbReference type="Proteomes" id="UP000247498">
    <property type="component" value="Unassembled WGS sequence"/>
</dbReference>
<dbReference type="GO" id="GO:0051959">
    <property type="term" value="F:dynein light intermediate chain binding"/>
    <property type="evidence" value="ECO:0007669"/>
    <property type="project" value="InterPro"/>
</dbReference>
<evidence type="ECO:0000313" key="3">
    <source>
        <dbReference type="Proteomes" id="UP000247498"/>
    </source>
</evidence>
<feature type="region of interest" description="Disordered" evidence="1">
    <location>
        <begin position="1"/>
        <end position="45"/>
    </location>
</feature>
<feature type="compositionally biased region" description="Gly residues" evidence="1">
    <location>
        <begin position="104"/>
        <end position="114"/>
    </location>
</feature>
<feature type="compositionally biased region" description="Low complexity" evidence="1">
    <location>
        <begin position="1"/>
        <end position="10"/>
    </location>
</feature>
<feature type="compositionally biased region" description="Basic and acidic residues" evidence="1">
    <location>
        <begin position="466"/>
        <end position="475"/>
    </location>
</feature>
<dbReference type="PANTHER" id="PTHR45703:SF38">
    <property type="entry name" value="DYNEINS HEAVY CHAIN"/>
    <property type="match status" value="1"/>
</dbReference>